<proteinExistence type="predicted"/>
<dbReference type="InterPro" id="IPR045314">
    <property type="entry name" value="bZIP_plant_GBF1"/>
</dbReference>
<dbReference type="PANTHER" id="PTHR45764:SF31">
    <property type="entry name" value="BASIC LEUCINE ZIPPER 1"/>
    <property type="match status" value="1"/>
</dbReference>
<dbReference type="PROSITE" id="PS00036">
    <property type="entry name" value="BZIP_BASIC"/>
    <property type="match status" value="1"/>
</dbReference>
<feature type="domain" description="BZIP" evidence="7">
    <location>
        <begin position="23"/>
        <end position="61"/>
    </location>
</feature>
<evidence type="ECO:0000256" key="5">
    <source>
        <dbReference type="ARBA" id="ARBA00023242"/>
    </source>
</evidence>
<comment type="subcellular location">
    <subcellularLocation>
        <location evidence="1">Nucleus</location>
    </subcellularLocation>
</comment>
<dbReference type="GO" id="GO:0005634">
    <property type="term" value="C:nucleus"/>
    <property type="evidence" value="ECO:0007669"/>
    <property type="project" value="UniProtKB-SubCell"/>
</dbReference>
<keyword evidence="9" id="KW-1185">Reference proteome</keyword>
<gene>
    <name evidence="8" type="ORF">POTOM_029802</name>
</gene>
<evidence type="ECO:0000259" key="7">
    <source>
        <dbReference type="PROSITE" id="PS50217"/>
    </source>
</evidence>
<reference evidence="8" key="1">
    <citation type="journal article" date="2020" name="bioRxiv">
        <title>Hybrid origin of Populus tomentosa Carr. identified through genome sequencing and phylogenomic analysis.</title>
        <authorList>
            <person name="An X."/>
            <person name="Gao K."/>
            <person name="Chen Z."/>
            <person name="Li J."/>
            <person name="Yang X."/>
            <person name="Yang X."/>
            <person name="Zhou J."/>
            <person name="Guo T."/>
            <person name="Zhao T."/>
            <person name="Huang S."/>
            <person name="Miao D."/>
            <person name="Khan W.U."/>
            <person name="Rao P."/>
            <person name="Ye M."/>
            <person name="Lei B."/>
            <person name="Liao W."/>
            <person name="Wang J."/>
            <person name="Ji L."/>
            <person name="Li Y."/>
            <person name="Guo B."/>
            <person name="Mustafa N.S."/>
            <person name="Li S."/>
            <person name="Yun Q."/>
            <person name="Keller S.R."/>
            <person name="Mao J."/>
            <person name="Zhang R."/>
            <person name="Strauss S.H."/>
        </authorList>
    </citation>
    <scope>NUCLEOTIDE SEQUENCE</scope>
    <source>
        <strain evidence="8">GM15</strain>
        <tissue evidence="8">Leaf</tissue>
    </source>
</reference>
<comment type="caution">
    <text evidence="8">The sequence shown here is derived from an EMBL/GenBank/DDBJ whole genome shotgun (WGS) entry which is preliminary data.</text>
</comment>
<evidence type="ECO:0000256" key="1">
    <source>
        <dbReference type="ARBA" id="ARBA00004123"/>
    </source>
</evidence>
<dbReference type="PANTHER" id="PTHR45764">
    <property type="entry name" value="BZIP TRANSCRIPTION FACTOR 44"/>
    <property type="match status" value="1"/>
</dbReference>
<dbReference type="AlphaFoldDB" id="A0A8X7ZLZ3"/>
<dbReference type="Proteomes" id="UP000886885">
    <property type="component" value="Chromosome 8A"/>
</dbReference>
<keyword evidence="2" id="KW-0805">Transcription regulation</keyword>
<dbReference type="GO" id="GO:0046982">
    <property type="term" value="F:protein heterodimerization activity"/>
    <property type="evidence" value="ECO:0007669"/>
    <property type="project" value="UniProtKB-ARBA"/>
</dbReference>
<evidence type="ECO:0000313" key="9">
    <source>
        <dbReference type="Proteomes" id="UP000886885"/>
    </source>
</evidence>
<dbReference type="SMART" id="SM00338">
    <property type="entry name" value="BRLZ"/>
    <property type="match status" value="1"/>
</dbReference>
<dbReference type="GO" id="GO:0045893">
    <property type="term" value="P:positive regulation of DNA-templated transcription"/>
    <property type="evidence" value="ECO:0007669"/>
    <property type="project" value="TreeGrafter"/>
</dbReference>
<sequence>MSSSLAKAGSSGSDVDAPNAMIDEKRRKRMISNRESARRSRMKRQKHLEGLVSEKSILERKIYEDNEKYVAIWQNHFALESQNKILRDEKMKLAENLKNLQQILSGYEVPESDQDIEVSDRFLNPWQVSSPVKPITASGMFKFQLF</sequence>
<dbReference type="OrthoDB" id="551672at2759"/>
<keyword evidence="3" id="KW-0238">DNA-binding</keyword>
<dbReference type="PROSITE" id="PS50217">
    <property type="entry name" value="BZIP"/>
    <property type="match status" value="1"/>
</dbReference>
<name>A0A8X7ZLZ3_POPTO</name>
<keyword evidence="5" id="KW-0539">Nucleus</keyword>
<accession>A0A8X7ZLZ3</accession>
<dbReference type="EMBL" id="JAAWWB010000015">
    <property type="protein sequence ID" value="KAG6765745.1"/>
    <property type="molecule type" value="Genomic_DNA"/>
</dbReference>
<protein>
    <recommendedName>
        <fullName evidence="7">BZIP domain-containing protein</fullName>
    </recommendedName>
</protein>
<feature type="region of interest" description="Disordered" evidence="6">
    <location>
        <begin position="1"/>
        <end position="46"/>
    </location>
</feature>
<evidence type="ECO:0000256" key="2">
    <source>
        <dbReference type="ARBA" id="ARBA00023015"/>
    </source>
</evidence>
<evidence type="ECO:0000256" key="6">
    <source>
        <dbReference type="SAM" id="MobiDB-lite"/>
    </source>
</evidence>
<evidence type="ECO:0000313" key="8">
    <source>
        <dbReference type="EMBL" id="KAG6765745.1"/>
    </source>
</evidence>
<dbReference type="InterPro" id="IPR004827">
    <property type="entry name" value="bZIP"/>
</dbReference>
<dbReference type="CDD" id="cd14702">
    <property type="entry name" value="bZIP_plant_GBF1"/>
    <property type="match status" value="1"/>
</dbReference>
<dbReference type="Pfam" id="PF07716">
    <property type="entry name" value="bZIP_2"/>
    <property type="match status" value="1"/>
</dbReference>
<evidence type="ECO:0000256" key="3">
    <source>
        <dbReference type="ARBA" id="ARBA00023125"/>
    </source>
</evidence>
<evidence type="ECO:0000256" key="4">
    <source>
        <dbReference type="ARBA" id="ARBA00023163"/>
    </source>
</evidence>
<feature type="compositionally biased region" description="Low complexity" evidence="6">
    <location>
        <begin position="1"/>
        <end position="13"/>
    </location>
</feature>
<organism evidence="8 9">
    <name type="scientific">Populus tomentosa</name>
    <name type="common">Chinese white poplar</name>
    <dbReference type="NCBI Taxonomy" id="118781"/>
    <lineage>
        <taxon>Eukaryota</taxon>
        <taxon>Viridiplantae</taxon>
        <taxon>Streptophyta</taxon>
        <taxon>Embryophyta</taxon>
        <taxon>Tracheophyta</taxon>
        <taxon>Spermatophyta</taxon>
        <taxon>Magnoliopsida</taxon>
        <taxon>eudicotyledons</taxon>
        <taxon>Gunneridae</taxon>
        <taxon>Pentapetalae</taxon>
        <taxon>rosids</taxon>
        <taxon>fabids</taxon>
        <taxon>Malpighiales</taxon>
        <taxon>Salicaceae</taxon>
        <taxon>Saliceae</taxon>
        <taxon>Populus</taxon>
    </lineage>
</organism>
<dbReference type="GO" id="GO:0003700">
    <property type="term" value="F:DNA-binding transcription factor activity"/>
    <property type="evidence" value="ECO:0007669"/>
    <property type="project" value="InterPro"/>
</dbReference>
<dbReference type="GO" id="GO:0000976">
    <property type="term" value="F:transcription cis-regulatory region binding"/>
    <property type="evidence" value="ECO:0007669"/>
    <property type="project" value="TreeGrafter"/>
</dbReference>
<dbReference type="FunFam" id="1.20.5.170:FF:000020">
    <property type="entry name" value="BZIP transcription factor"/>
    <property type="match status" value="1"/>
</dbReference>
<keyword evidence="4" id="KW-0804">Transcription</keyword>